<dbReference type="PANTHER" id="PTHR33446">
    <property type="entry name" value="PROTEIN TONB-RELATED"/>
    <property type="match status" value="1"/>
</dbReference>
<keyword evidence="3" id="KW-0813">Transport</keyword>
<feature type="compositionally biased region" description="Basic and acidic residues" evidence="10">
    <location>
        <begin position="127"/>
        <end position="137"/>
    </location>
</feature>
<keyword evidence="8 11" id="KW-1133">Transmembrane helix</keyword>
<sequence length="278" mass="30727">MPKLDILTRNWIDIVFEGRNKDYGAYDLRKNSAKNTNKAVLIGGLLFIFAFSAPMISQLLKSTDEDDAILNPRTKETEVVLATPPPVDKELPPPPPAVEPPPPRVDQVKFPPPVVKPDDKVVEEEPPTIKDLEKADPGAKTIKGDPNSHIQIENPVFGDGPVNQEVTADSNEIFTNVENFPEFPGGIEAFYKFLNKTLVYPPMSKENNIQGRVTVNFVVEKDGSLTDIKVLRGVPGGDDLGQEAIRVLKRSPKWKPGLQNGRPVRVSYSVPVMFALQN</sequence>
<evidence type="ECO:0000256" key="10">
    <source>
        <dbReference type="SAM" id="MobiDB-lite"/>
    </source>
</evidence>
<evidence type="ECO:0000256" key="5">
    <source>
        <dbReference type="ARBA" id="ARBA00022519"/>
    </source>
</evidence>
<dbReference type="NCBIfam" id="TIGR01352">
    <property type="entry name" value="tonB_Cterm"/>
    <property type="match status" value="1"/>
</dbReference>
<feature type="domain" description="TonB C-terminal" evidence="12">
    <location>
        <begin position="185"/>
        <end position="278"/>
    </location>
</feature>
<feature type="transmembrane region" description="Helical" evidence="11">
    <location>
        <begin position="39"/>
        <end position="60"/>
    </location>
</feature>
<dbReference type="InterPro" id="IPR037682">
    <property type="entry name" value="TonB_C"/>
</dbReference>
<evidence type="ECO:0000256" key="11">
    <source>
        <dbReference type="SAM" id="Phobius"/>
    </source>
</evidence>
<dbReference type="InterPro" id="IPR003538">
    <property type="entry name" value="TonB"/>
</dbReference>
<evidence type="ECO:0000256" key="1">
    <source>
        <dbReference type="ARBA" id="ARBA00004383"/>
    </source>
</evidence>
<evidence type="ECO:0000313" key="13">
    <source>
        <dbReference type="EMBL" id="MFD1629150.1"/>
    </source>
</evidence>
<dbReference type="Pfam" id="PF03544">
    <property type="entry name" value="TonB_C"/>
    <property type="match status" value="1"/>
</dbReference>
<keyword evidence="9 11" id="KW-0472">Membrane</keyword>
<evidence type="ECO:0000256" key="8">
    <source>
        <dbReference type="ARBA" id="ARBA00022989"/>
    </source>
</evidence>
<evidence type="ECO:0000259" key="12">
    <source>
        <dbReference type="PROSITE" id="PS52015"/>
    </source>
</evidence>
<dbReference type="EMBL" id="JBHUDG010000003">
    <property type="protein sequence ID" value="MFD1629150.1"/>
    <property type="molecule type" value="Genomic_DNA"/>
</dbReference>
<dbReference type="PRINTS" id="PR01374">
    <property type="entry name" value="TONBPROTEIN"/>
</dbReference>
<dbReference type="RefSeq" id="WP_379661530.1">
    <property type="nucleotide sequence ID" value="NZ_JBHUDG010000003.1"/>
</dbReference>
<reference evidence="14" key="1">
    <citation type="journal article" date="2019" name="Int. J. Syst. Evol. Microbiol.">
        <title>The Global Catalogue of Microorganisms (GCM) 10K type strain sequencing project: providing services to taxonomists for standard genome sequencing and annotation.</title>
        <authorList>
            <consortium name="The Broad Institute Genomics Platform"/>
            <consortium name="The Broad Institute Genome Sequencing Center for Infectious Disease"/>
            <person name="Wu L."/>
            <person name="Ma J."/>
        </authorList>
    </citation>
    <scope>NUCLEOTIDE SEQUENCE [LARGE SCALE GENOMIC DNA]</scope>
    <source>
        <strain evidence="14">CCUG 53762</strain>
    </source>
</reference>
<comment type="caution">
    <text evidence="13">The sequence shown here is derived from an EMBL/GenBank/DDBJ whole genome shotgun (WGS) entry which is preliminary data.</text>
</comment>
<comment type="similarity">
    <text evidence="2">Belongs to the TonB family.</text>
</comment>
<dbReference type="PANTHER" id="PTHR33446:SF2">
    <property type="entry name" value="PROTEIN TONB"/>
    <property type="match status" value="1"/>
</dbReference>
<name>A0ABW4IAB2_9SPHI</name>
<keyword evidence="4" id="KW-1003">Cell membrane</keyword>
<evidence type="ECO:0000256" key="9">
    <source>
        <dbReference type="ARBA" id="ARBA00023136"/>
    </source>
</evidence>
<evidence type="ECO:0000256" key="7">
    <source>
        <dbReference type="ARBA" id="ARBA00022927"/>
    </source>
</evidence>
<feature type="region of interest" description="Disordered" evidence="10">
    <location>
        <begin position="82"/>
        <end position="148"/>
    </location>
</feature>
<dbReference type="PROSITE" id="PS52015">
    <property type="entry name" value="TONB_CTD"/>
    <property type="match status" value="1"/>
</dbReference>
<gene>
    <name evidence="13" type="ORF">ACFSAH_04630</name>
</gene>
<evidence type="ECO:0000256" key="3">
    <source>
        <dbReference type="ARBA" id="ARBA00022448"/>
    </source>
</evidence>
<keyword evidence="6 11" id="KW-0812">Transmembrane</keyword>
<organism evidence="13 14">
    <name type="scientific">Pseudopedobacter beijingensis</name>
    <dbReference type="NCBI Taxonomy" id="1207056"/>
    <lineage>
        <taxon>Bacteria</taxon>
        <taxon>Pseudomonadati</taxon>
        <taxon>Bacteroidota</taxon>
        <taxon>Sphingobacteriia</taxon>
        <taxon>Sphingobacteriales</taxon>
        <taxon>Sphingobacteriaceae</taxon>
        <taxon>Pseudopedobacter</taxon>
    </lineage>
</organism>
<dbReference type="Proteomes" id="UP001597118">
    <property type="component" value="Unassembled WGS sequence"/>
</dbReference>
<dbReference type="InterPro" id="IPR051045">
    <property type="entry name" value="TonB-dependent_transducer"/>
</dbReference>
<evidence type="ECO:0000313" key="14">
    <source>
        <dbReference type="Proteomes" id="UP001597118"/>
    </source>
</evidence>
<comment type="subcellular location">
    <subcellularLocation>
        <location evidence="1">Cell inner membrane</location>
        <topology evidence="1">Single-pass membrane protein</topology>
        <orientation evidence="1">Periplasmic side</orientation>
    </subcellularLocation>
</comment>
<dbReference type="SUPFAM" id="SSF74653">
    <property type="entry name" value="TolA/TonB C-terminal domain"/>
    <property type="match status" value="1"/>
</dbReference>
<accession>A0ABW4IAB2</accession>
<protein>
    <submittedName>
        <fullName evidence="13">Energy transducer TonB</fullName>
    </submittedName>
</protein>
<keyword evidence="14" id="KW-1185">Reference proteome</keyword>
<dbReference type="Gene3D" id="3.30.1150.10">
    <property type="match status" value="1"/>
</dbReference>
<evidence type="ECO:0000256" key="6">
    <source>
        <dbReference type="ARBA" id="ARBA00022692"/>
    </source>
</evidence>
<evidence type="ECO:0000256" key="2">
    <source>
        <dbReference type="ARBA" id="ARBA00006555"/>
    </source>
</evidence>
<dbReference type="InterPro" id="IPR006260">
    <property type="entry name" value="TonB/TolA_C"/>
</dbReference>
<proteinExistence type="inferred from homology"/>
<keyword evidence="5" id="KW-0997">Cell inner membrane</keyword>
<keyword evidence="7" id="KW-0653">Protein transport</keyword>
<feature type="compositionally biased region" description="Pro residues" evidence="10">
    <location>
        <begin position="92"/>
        <end position="115"/>
    </location>
</feature>
<evidence type="ECO:0000256" key="4">
    <source>
        <dbReference type="ARBA" id="ARBA00022475"/>
    </source>
</evidence>